<comment type="subcellular location">
    <subcellularLocation>
        <location evidence="1">Cell membrane</location>
        <topology evidence="1">Multi-pass membrane protein</topology>
    </subcellularLocation>
</comment>
<evidence type="ECO:0000256" key="2">
    <source>
        <dbReference type="ARBA" id="ARBA00022475"/>
    </source>
</evidence>
<accession>A0A2H0UGW8</accession>
<dbReference type="InterPro" id="IPR002797">
    <property type="entry name" value="Polysacc_synth"/>
</dbReference>
<feature type="transmembrane region" description="Helical" evidence="6">
    <location>
        <begin position="302"/>
        <end position="323"/>
    </location>
</feature>
<feature type="transmembrane region" description="Helical" evidence="6">
    <location>
        <begin position="162"/>
        <end position="182"/>
    </location>
</feature>
<proteinExistence type="predicted"/>
<evidence type="ECO:0000313" key="7">
    <source>
        <dbReference type="EMBL" id="PIR84926.1"/>
    </source>
</evidence>
<keyword evidence="4 6" id="KW-1133">Transmembrane helix</keyword>
<protein>
    <recommendedName>
        <fullName evidence="9">Polysaccharide biosynthesis protein C-terminal domain-containing protein</fullName>
    </recommendedName>
</protein>
<keyword evidence="3 6" id="KW-0812">Transmembrane</keyword>
<evidence type="ECO:0000256" key="1">
    <source>
        <dbReference type="ARBA" id="ARBA00004651"/>
    </source>
</evidence>
<evidence type="ECO:0000256" key="6">
    <source>
        <dbReference type="SAM" id="Phobius"/>
    </source>
</evidence>
<keyword evidence="5 6" id="KW-0472">Membrane</keyword>
<comment type="caution">
    <text evidence="7">The sequence shown here is derived from an EMBL/GenBank/DDBJ whole genome shotgun (WGS) entry which is preliminary data.</text>
</comment>
<feature type="transmembrane region" description="Helical" evidence="6">
    <location>
        <begin position="59"/>
        <end position="83"/>
    </location>
</feature>
<gene>
    <name evidence="7" type="ORF">COU16_00195</name>
</gene>
<reference evidence="8" key="1">
    <citation type="submission" date="2017-09" db="EMBL/GenBank/DDBJ databases">
        <title>Depth-based differentiation of microbial function through sediment-hosted aquifers and enrichment of novel symbionts in the deep terrestrial subsurface.</title>
        <authorList>
            <person name="Probst A.J."/>
            <person name="Ladd B."/>
            <person name="Jarett J.K."/>
            <person name="Geller-Mcgrath D.E."/>
            <person name="Sieber C.M.K."/>
            <person name="Emerson J.B."/>
            <person name="Anantharaman K."/>
            <person name="Thomas B.C."/>
            <person name="Malmstrom R."/>
            <person name="Stieglmeier M."/>
            <person name="Klingl A."/>
            <person name="Woyke T."/>
            <person name="Ryan C.M."/>
            <person name="Banfield J.F."/>
        </authorList>
    </citation>
    <scope>NUCLEOTIDE SEQUENCE [LARGE SCALE GENOMIC DNA]</scope>
</reference>
<feature type="transmembrane region" description="Helical" evidence="6">
    <location>
        <begin position="35"/>
        <end position="53"/>
    </location>
</feature>
<dbReference type="GO" id="GO:0005886">
    <property type="term" value="C:plasma membrane"/>
    <property type="evidence" value="ECO:0007669"/>
    <property type="project" value="UniProtKB-SubCell"/>
</dbReference>
<dbReference type="AlphaFoldDB" id="A0A2H0UGW8"/>
<dbReference type="Proteomes" id="UP000229344">
    <property type="component" value="Unassembled WGS sequence"/>
</dbReference>
<evidence type="ECO:0008006" key="9">
    <source>
        <dbReference type="Google" id="ProtNLM"/>
    </source>
</evidence>
<evidence type="ECO:0000313" key="8">
    <source>
        <dbReference type="Proteomes" id="UP000229344"/>
    </source>
</evidence>
<feature type="transmembrane region" description="Helical" evidence="6">
    <location>
        <begin position="188"/>
        <end position="208"/>
    </location>
</feature>
<feature type="transmembrane region" description="Helical" evidence="6">
    <location>
        <begin position="104"/>
        <end position="121"/>
    </location>
</feature>
<dbReference type="InterPro" id="IPR050833">
    <property type="entry name" value="Poly_Biosynth_Transport"/>
</dbReference>
<name>A0A2H0UGW8_9BACT</name>
<feature type="transmembrane region" description="Helical" evidence="6">
    <location>
        <begin position="127"/>
        <end position="150"/>
    </location>
</feature>
<evidence type="ECO:0000256" key="3">
    <source>
        <dbReference type="ARBA" id="ARBA00022692"/>
    </source>
</evidence>
<sequence length="419" mass="47273">MKNHLYRILKWSEQYTKTDMLYLARGSFWSSTSQVISSIAVFGFAVLVAHLLPKEVYGQYKYIIATVTFIFAFSLTGIGTAVFQSVARSFDGALSSGFWLNIRWSIFAFLGAFMFFIYYFSQGNNTLAFGILIGGSLSPLLMSANLASTFLTAKKDFARDAIYFGTIETLFSIGCLSIAILLTQNPLILVAIYFSSNTIATLLLYFRIQHVYTPDITRTDPDMENHAKHLSVMNILTMVAGSIDQILLFQFVGPVELAIYNFAIAIPDQTKGPLKAFNSMVQAKFVNRTNNEILSGMKNKMVWIFFASTCFIILYIVLAPYFYTFFFPNYTDAIFYSQIYVISLLALASIPADMYLVAKKRIRYQYIQNIILSLFKILSVVIGVMFWGLLGIIIARVASRLFAGLLSYTLYYISVSRAD</sequence>
<evidence type="ECO:0000256" key="5">
    <source>
        <dbReference type="ARBA" id="ARBA00023136"/>
    </source>
</evidence>
<dbReference type="PANTHER" id="PTHR30250:SF11">
    <property type="entry name" value="O-ANTIGEN TRANSPORTER-RELATED"/>
    <property type="match status" value="1"/>
</dbReference>
<dbReference type="EMBL" id="PFBI01000001">
    <property type="protein sequence ID" value="PIR84926.1"/>
    <property type="molecule type" value="Genomic_DNA"/>
</dbReference>
<dbReference type="PANTHER" id="PTHR30250">
    <property type="entry name" value="PST FAMILY PREDICTED COLANIC ACID TRANSPORTER"/>
    <property type="match status" value="1"/>
</dbReference>
<evidence type="ECO:0000256" key="4">
    <source>
        <dbReference type="ARBA" id="ARBA00022989"/>
    </source>
</evidence>
<keyword evidence="2" id="KW-1003">Cell membrane</keyword>
<dbReference type="Pfam" id="PF01943">
    <property type="entry name" value="Polysacc_synt"/>
    <property type="match status" value="1"/>
</dbReference>
<feature type="transmembrane region" description="Helical" evidence="6">
    <location>
        <begin position="335"/>
        <end position="358"/>
    </location>
</feature>
<organism evidence="7 8">
    <name type="scientific">Candidatus Kaiserbacteria bacterium CG10_big_fil_rev_8_21_14_0_10_47_16</name>
    <dbReference type="NCBI Taxonomy" id="1974608"/>
    <lineage>
        <taxon>Bacteria</taxon>
        <taxon>Candidatus Kaiseribacteriota</taxon>
    </lineage>
</organism>